<keyword evidence="1" id="KW-0732">Signal</keyword>
<reference evidence="2 3" key="1">
    <citation type="submission" date="2020-08" db="EMBL/GenBank/DDBJ databases">
        <title>Genomic Encyclopedia of Type Strains, Phase III (KMG-III): the genomes of soil and plant-associated and newly described type strains.</title>
        <authorList>
            <person name="Whitman W."/>
        </authorList>
    </citation>
    <scope>NUCLEOTIDE SEQUENCE [LARGE SCALE GENOMIC DNA]</scope>
    <source>
        <strain evidence="2 3">CECT 8693</strain>
    </source>
</reference>
<dbReference type="InterPro" id="IPR017853">
    <property type="entry name" value="GH"/>
</dbReference>
<dbReference type="Gene3D" id="3.20.20.80">
    <property type="entry name" value="Glycosidases"/>
    <property type="match status" value="1"/>
</dbReference>
<dbReference type="AlphaFoldDB" id="A0A7W3XS60"/>
<dbReference type="RefSeq" id="WP_182536171.1">
    <property type="nucleotide sequence ID" value="NZ_JACJIP010000016.1"/>
</dbReference>
<name>A0A7W3XS60_9BACL</name>
<evidence type="ECO:0000313" key="2">
    <source>
        <dbReference type="EMBL" id="MBA9086196.1"/>
    </source>
</evidence>
<dbReference type="Proteomes" id="UP000567067">
    <property type="component" value="Unassembled WGS sequence"/>
</dbReference>
<accession>A0A7W3XS60</accession>
<dbReference type="EMBL" id="JACJIP010000016">
    <property type="protein sequence ID" value="MBA9086196.1"/>
    <property type="molecule type" value="Genomic_DNA"/>
</dbReference>
<gene>
    <name evidence="2" type="ORF">FHR92_002669</name>
</gene>
<protein>
    <recommendedName>
        <fullName evidence="4">Amidase</fullName>
    </recommendedName>
</protein>
<evidence type="ECO:0008006" key="4">
    <source>
        <dbReference type="Google" id="ProtNLM"/>
    </source>
</evidence>
<feature type="chain" id="PRO_5031093189" description="Amidase" evidence="1">
    <location>
        <begin position="27"/>
        <end position="306"/>
    </location>
</feature>
<sequence length="306" mass="34695">MKTKARILFLTVCLSIMIVIPSPAHAANETTKALWVWDFYEAASDSNQITQLLKFSTDQDINLLFIGTRKTLSDQPATYEELITRAHEKGIRVFAVVGRANWALERYHRDALEELRQVLSFNESYPSSKFDGIQYDIEPHTLPEFKTKRGSVSYQYIQVLKKIANKIASSDDHLEFNAAIPFWFATGENAFIVNTGGMKKPLSYFVLDIVDTATIMAYRDTAEKQIRSSLAEINYAAKKGKKIYIGAETSPPNGNSIPSEITYYNKGLNYMNKQLKTVENYFSNHDGFSGIAIHSYPTLKKMVQNK</sequence>
<evidence type="ECO:0000256" key="1">
    <source>
        <dbReference type="SAM" id="SignalP"/>
    </source>
</evidence>
<dbReference type="SUPFAM" id="SSF51445">
    <property type="entry name" value="(Trans)glycosidases"/>
    <property type="match status" value="1"/>
</dbReference>
<proteinExistence type="predicted"/>
<evidence type="ECO:0000313" key="3">
    <source>
        <dbReference type="Proteomes" id="UP000567067"/>
    </source>
</evidence>
<organism evidence="2 3">
    <name type="scientific">Fontibacillus solani</name>
    <dbReference type="NCBI Taxonomy" id="1572857"/>
    <lineage>
        <taxon>Bacteria</taxon>
        <taxon>Bacillati</taxon>
        <taxon>Bacillota</taxon>
        <taxon>Bacilli</taxon>
        <taxon>Bacillales</taxon>
        <taxon>Paenibacillaceae</taxon>
        <taxon>Fontibacillus</taxon>
    </lineage>
</organism>
<comment type="caution">
    <text evidence="2">The sequence shown here is derived from an EMBL/GenBank/DDBJ whole genome shotgun (WGS) entry which is preliminary data.</text>
</comment>
<feature type="signal peptide" evidence="1">
    <location>
        <begin position="1"/>
        <end position="26"/>
    </location>
</feature>
<keyword evidence="3" id="KW-1185">Reference proteome</keyword>